<organism evidence="1 2">
    <name type="scientific">Actinomadura vinacea</name>
    <dbReference type="NCBI Taxonomy" id="115336"/>
    <lineage>
        <taxon>Bacteria</taxon>
        <taxon>Bacillati</taxon>
        <taxon>Actinomycetota</taxon>
        <taxon>Actinomycetes</taxon>
        <taxon>Streptosporangiales</taxon>
        <taxon>Thermomonosporaceae</taxon>
        <taxon>Actinomadura</taxon>
    </lineage>
</organism>
<evidence type="ECO:0000313" key="1">
    <source>
        <dbReference type="EMBL" id="GAA2443613.1"/>
    </source>
</evidence>
<reference evidence="1 2" key="1">
    <citation type="journal article" date="2019" name="Int. J. Syst. Evol. Microbiol.">
        <title>The Global Catalogue of Microorganisms (GCM) 10K type strain sequencing project: providing services to taxonomists for standard genome sequencing and annotation.</title>
        <authorList>
            <consortium name="The Broad Institute Genomics Platform"/>
            <consortium name="The Broad Institute Genome Sequencing Center for Infectious Disease"/>
            <person name="Wu L."/>
            <person name="Ma J."/>
        </authorList>
    </citation>
    <scope>NUCLEOTIDE SEQUENCE [LARGE SCALE GENOMIC DNA]</scope>
    <source>
        <strain evidence="1 2">JCM 3325</strain>
    </source>
</reference>
<sequence length="53" mass="5782">MSEVTAMERPPEPDRSAMTDEELVAYREAENRFRASDAMRAITGDPDPGAAIG</sequence>
<comment type="caution">
    <text evidence="1">The sequence shown here is derived from an EMBL/GenBank/DDBJ whole genome shotgun (WGS) entry which is preliminary data.</text>
</comment>
<evidence type="ECO:0000313" key="2">
    <source>
        <dbReference type="Proteomes" id="UP001501231"/>
    </source>
</evidence>
<protein>
    <submittedName>
        <fullName evidence="1">Uncharacterized protein</fullName>
    </submittedName>
</protein>
<keyword evidence="2" id="KW-1185">Reference proteome</keyword>
<proteinExistence type="predicted"/>
<name>A0ABN3JZA5_9ACTN</name>
<accession>A0ABN3JZA5</accession>
<dbReference type="RefSeq" id="WP_344594883.1">
    <property type="nucleotide sequence ID" value="NZ_BAAARW010000026.1"/>
</dbReference>
<dbReference type="EMBL" id="BAAARW010000026">
    <property type="protein sequence ID" value="GAA2443613.1"/>
    <property type="molecule type" value="Genomic_DNA"/>
</dbReference>
<dbReference type="Proteomes" id="UP001501231">
    <property type="component" value="Unassembled WGS sequence"/>
</dbReference>
<gene>
    <name evidence="1" type="ORF">GCM10010191_70240</name>
</gene>